<reference evidence="2 3" key="1">
    <citation type="submission" date="2018-07" db="EMBL/GenBank/DDBJ databases">
        <title>Genomic Encyclopedia of Type Strains, Phase IV (KMG-IV): sequencing the most valuable type-strain genomes for metagenomic binning, comparative biology and taxonomic classification.</title>
        <authorList>
            <person name="Goeker M."/>
        </authorList>
    </citation>
    <scope>NUCLEOTIDE SEQUENCE [LARGE SCALE GENOMIC DNA]</scope>
    <source>
        <strain evidence="2 3">DSM 16500</strain>
    </source>
</reference>
<accession>A0A370GEL2</accession>
<dbReference type="AlphaFoldDB" id="A0A370GEL2"/>
<keyword evidence="1" id="KW-0175">Coiled coil</keyword>
<organism evidence="2 3">
    <name type="scientific">Aquicella lusitana</name>
    <dbReference type="NCBI Taxonomy" id="254246"/>
    <lineage>
        <taxon>Bacteria</taxon>
        <taxon>Pseudomonadati</taxon>
        <taxon>Pseudomonadota</taxon>
        <taxon>Gammaproteobacteria</taxon>
        <taxon>Legionellales</taxon>
        <taxon>Coxiellaceae</taxon>
        <taxon>Aquicella</taxon>
    </lineage>
</organism>
<feature type="coiled-coil region" evidence="1">
    <location>
        <begin position="610"/>
        <end position="705"/>
    </location>
</feature>
<dbReference type="RefSeq" id="WP_114834870.1">
    <property type="nucleotide sequence ID" value="NZ_LR699114.1"/>
</dbReference>
<comment type="caution">
    <text evidence="2">The sequence shown here is derived from an EMBL/GenBank/DDBJ whole genome shotgun (WGS) entry which is preliminary data.</text>
</comment>
<proteinExistence type="predicted"/>
<name>A0A370GEL2_9COXI</name>
<feature type="coiled-coil region" evidence="1">
    <location>
        <begin position="215"/>
        <end position="245"/>
    </location>
</feature>
<dbReference type="EMBL" id="QQAX01000018">
    <property type="protein sequence ID" value="RDI41700.1"/>
    <property type="molecule type" value="Genomic_DNA"/>
</dbReference>
<gene>
    <name evidence="2" type="ORF">C8D86_11823</name>
</gene>
<sequence length="1025" mass="117865">MREFSYSFYNNQVGFKNGKIYLSDEAYREFISFYNIKDEEEVSTRLVDLILNSKPLADPNDKIPILSDMITYIQRQSDIYIPLIYKDAKDGKLKLYINSEQSLRAHIAPETISSSLAIETPSYQTPGLAITSPVKKEMSQRDALVAIKNSNPRESDEAINETRRQLITDGRFKQTLELTPTLSRKSEEERHQVSQLNEQEVMQKAKALLPDNPLFDTLVNKKNKAVQELKDLEEKESKLKDLSSKDLPETLAQSRDWLLKNIEAAKKRAQHKIDGFNLILETINAEVSKYEKNESLIKEAKLQLARIIYNSAITYYNKKTKKSVQEKVDEINKCFRGLITFDQNLDPEPLASVEKKLLAYQSGTSGSDLDQIAKVINELLGKNGIATSTIGTSDKQDSLIDTLTKESSKQQLPFTMNVKGGTFAWNSNVFRSRQELKAAIEKSVNEQASSYLQEDMKADQPIYLFNNNYEPFQRDLTYYNNLRKAHEDAKKKEEEVKKTIPQLGNEEIFKEAKADSKEAEKIIDAFTHPDLVHLEPFYSKLLEARNTYNEKIQALQDKIKIKPDAETLSKAYPFIPYKDEDSIKARNLQLGRLASETQTMKVDMDAMQIKKEIESLGEKYKSEVESIQKEYTIALSTYQQFYNSIHDSKVMESFESNINIHSKEIEALEKTIAETQDPSKFKQDIANLKIRLQNNISALESLKRTREHFDSAKSNKNLDHYESIYQQFHDGESTLKVGLSDLEEDIEQIKLQVDVETLAYENSEEYQQKQEEKQKRVVEEKQALERQKEETATKVEQAVQNLKVEKLSDTLPVMSKEARDLIVDTINIEYLEERKGFLNFVFRKPALTRHKKALAESLRDIFADENRILFINQAKIISKAAAILNYTIEQIFDKGLLDTKAKIDALKNIYKEILNEVATHYEKNPEEQIAMKTIIESIQDRHKNATDEKNYISMLLMGSRYGETANDVTNILQNEPPNQTPGKKYFKGFSSGLELVLNEVIDIVTKDDARFTETQQRGLTNESHH</sequence>
<keyword evidence="3" id="KW-1185">Reference proteome</keyword>
<protein>
    <submittedName>
        <fullName evidence="2">Uncharacterized protein</fullName>
    </submittedName>
</protein>
<evidence type="ECO:0000313" key="3">
    <source>
        <dbReference type="Proteomes" id="UP000254720"/>
    </source>
</evidence>
<evidence type="ECO:0000313" key="2">
    <source>
        <dbReference type="EMBL" id="RDI41700.1"/>
    </source>
</evidence>
<evidence type="ECO:0000256" key="1">
    <source>
        <dbReference type="SAM" id="Coils"/>
    </source>
</evidence>
<dbReference type="Proteomes" id="UP000254720">
    <property type="component" value="Unassembled WGS sequence"/>
</dbReference>
<feature type="coiled-coil region" evidence="1">
    <location>
        <begin position="739"/>
        <end position="805"/>
    </location>
</feature>